<dbReference type="Pfam" id="PF06022">
    <property type="entry name" value="Cir_Bir_Yir"/>
    <property type="match status" value="1"/>
</dbReference>
<name>A0A1C6WS32_PLACE</name>
<keyword evidence="1" id="KW-0812">Transmembrane</keyword>
<accession>A0A1C6WS32</accession>
<protein>
    <submittedName>
        <fullName evidence="2">Plasmodium variant antigen protein Cir/Yir/Bir, putative</fullName>
    </submittedName>
</protein>
<reference evidence="2" key="1">
    <citation type="submission" date="2016-08" db="EMBL/GenBank/DDBJ databases">
        <authorList>
            <consortium name="Pathogen Informatics"/>
        </authorList>
    </citation>
    <scope>NUCLEOTIDE SEQUENCE</scope>
    <source>
        <strain evidence="2">DS</strain>
    </source>
</reference>
<dbReference type="NCBIfam" id="TIGR01590">
    <property type="entry name" value="yir-bir-cir_Pla"/>
    <property type="match status" value="1"/>
</dbReference>
<proteinExistence type="predicted"/>
<evidence type="ECO:0000313" key="2">
    <source>
        <dbReference type="EMBL" id="SCL92108.1"/>
    </source>
</evidence>
<sequence length="292" mass="33405">MSEEVYKEIKKVDDCLQIYITSGGGGYSNNELYNDYCPKKNGERRQCETICEKISAGFIWLLITFEHLCDDVCSNNENEKYAEYAILWLNSKLNQISNEGITTLKDFYTKHIKDNKGDVDYKDHLDNKINSMNIVIKDISNIHEAFEILCKIYTAHNENDKECTNCSQNAEEFVQKIEKLNKDPSITGNNSYSKILSTLSDDYNYLKNYYANNCSECSNIPNFPDINPSKNSLHNSVDVSEFASSSSSVASKLIPVLSIFAISLFLGIAYKYSLFGFGKRSQKRYLRENIKK</sequence>
<dbReference type="EMBL" id="FMIN01000424">
    <property type="protein sequence ID" value="SCL92108.1"/>
    <property type="molecule type" value="Genomic_DNA"/>
</dbReference>
<keyword evidence="1" id="KW-0472">Membrane</keyword>
<dbReference type="Proteomes" id="UP000507536">
    <property type="component" value="Unassembled WGS sequence"/>
</dbReference>
<organism evidence="2">
    <name type="scientific">Plasmodium chabaudi adami</name>
    <dbReference type="NCBI Taxonomy" id="5826"/>
    <lineage>
        <taxon>Eukaryota</taxon>
        <taxon>Sar</taxon>
        <taxon>Alveolata</taxon>
        <taxon>Apicomplexa</taxon>
        <taxon>Aconoidasida</taxon>
        <taxon>Haemosporida</taxon>
        <taxon>Plasmodiidae</taxon>
        <taxon>Plasmodium</taxon>
        <taxon>Plasmodium (Vinckeia)</taxon>
    </lineage>
</organism>
<keyword evidence="1" id="KW-1133">Transmembrane helix</keyword>
<gene>
    <name evidence="2" type="ORF">PCHDS_000543500</name>
</gene>
<dbReference type="InterPro" id="IPR006477">
    <property type="entry name" value="Yir_bir_cir"/>
</dbReference>
<feature type="transmembrane region" description="Helical" evidence="1">
    <location>
        <begin position="253"/>
        <end position="274"/>
    </location>
</feature>
<evidence type="ECO:0000256" key="1">
    <source>
        <dbReference type="SAM" id="Phobius"/>
    </source>
</evidence>
<dbReference type="AlphaFoldDB" id="A0A1C6WS32"/>